<dbReference type="InterPro" id="IPR052996">
    <property type="entry name" value="Carb_Metab_Mutarotase"/>
</dbReference>
<proteinExistence type="predicted"/>
<dbReference type="PANTHER" id="PTHR43239:SF1">
    <property type="entry name" value="UPF0734 PROTEIN DDB_G0273871_DDB_G0273177"/>
    <property type="match status" value="1"/>
</dbReference>
<protein>
    <submittedName>
        <fullName evidence="1">L-rhamnose mutarotase</fullName>
    </submittedName>
</protein>
<dbReference type="Proteomes" id="UP001500392">
    <property type="component" value="Unassembled WGS sequence"/>
</dbReference>
<reference evidence="2" key="1">
    <citation type="journal article" date="2019" name="Int. J. Syst. Evol. Microbiol.">
        <title>The Global Catalogue of Microorganisms (GCM) 10K type strain sequencing project: providing services to taxonomists for standard genome sequencing and annotation.</title>
        <authorList>
            <consortium name="The Broad Institute Genomics Platform"/>
            <consortium name="The Broad Institute Genome Sequencing Center for Infectious Disease"/>
            <person name="Wu L."/>
            <person name="Ma J."/>
        </authorList>
    </citation>
    <scope>NUCLEOTIDE SEQUENCE [LARGE SCALE GENOMIC DNA]</scope>
    <source>
        <strain evidence="2">JCM 17304</strain>
    </source>
</reference>
<accession>A0ABP7X3P5</accession>
<evidence type="ECO:0000313" key="2">
    <source>
        <dbReference type="Proteomes" id="UP001500392"/>
    </source>
</evidence>
<dbReference type="EMBL" id="BAABDM010000009">
    <property type="protein sequence ID" value="GAA4104014.1"/>
    <property type="molecule type" value="Genomic_DNA"/>
</dbReference>
<keyword evidence="2" id="KW-1185">Reference proteome</keyword>
<dbReference type="Gene3D" id="3.30.70.100">
    <property type="match status" value="1"/>
</dbReference>
<dbReference type="SUPFAM" id="SSF54909">
    <property type="entry name" value="Dimeric alpha+beta barrel"/>
    <property type="match status" value="1"/>
</dbReference>
<dbReference type="InterPro" id="IPR011008">
    <property type="entry name" value="Dimeric_a/b-barrel"/>
</dbReference>
<organism evidence="1 2">
    <name type="scientific">Zhongshania borealis</name>
    <dbReference type="NCBI Taxonomy" id="889488"/>
    <lineage>
        <taxon>Bacteria</taxon>
        <taxon>Pseudomonadati</taxon>
        <taxon>Pseudomonadota</taxon>
        <taxon>Gammaproteobacteria</taxon>
        <taxon>Cellvibrionales</taxon>
        <taxon>Spongiibacteraceae</taxon>
        <taxon>Zhongshania</taxon>
    </lineage>
</organism>
<sequence>MKNKRYCLALDLIDDPDLIAEYQRYHEAGNVWPEITQSIKDAGVIDMEIYLSGNRLFAILEVNEMFSFEAKALADNANKKVQEWEALMATMQLPLPWAAKGEKWLLMDRIFTL</sequence>
<evidence type="ECO:0000313" key="1">
    <source>
        <dbReference type="EMBL" id="GAA4104014.1"/>
    </source>
</evidence>
<dbReference type="Pfam" id="PF05336">
    <property type="entry name" value="rhaM"/>
    <property type="match status" value="1"/>
</dbReference>
<dbReference type="PANTHER" id="PTHR43239">
    <property type="entry name" value="UPF0734 PROTEIN DDB_G0273871/DDB_G0273177"/>
    <property type="match status" value="1"/>
</dbReference>
<dbReference type="InterPro" id="IPR008000">
    <property type="entry name" value="Rham/fucose_mutarotase"/>
</dbReference>
<name>A0ABP7X3P5_9GAMM</name>
<gene>
    <name evidence="1" type="ORF">GCM10022414_32700</name>
</gene>
<comment type="caution">
    <text evidence="1">The sequence shown here is derived from an EMBL/GenBank/DDBJ whole genome shotgun (WGS) entry which is preliminary data.</text>
</comment>
<dbReference type="RefSeq" id="WP_344938111.1">
    <property type="nucleotide sequence ID" value="NZ_BAABDM010000009.1"/>
</dbReference>